<gene>
    <name evidence="2" type="ORF">CLHUN_40090</name>
</gene>
<reference evidence="2 3" key="1">
    <citation type="submission" date="2017-03" db="EMBL/GenBank/DDBJ databases">
        <title>Genome sequence of Clostridium hungatei DSM 14427.</title>
        <authorList>
            <person name="Poehlein A."/>
            <person name="Daniel R."/>
        </authorList>
    </citation>
    <scope>NUCLEOTIDE SEQUENCE [LARGE SCALE GENOMIC DNA]</scope>
    <source>
        <strain evidence="2 3">DSM 14427</strain>
    </source>
</reference>
<proteinExistence type="predicted"/>
<keyword evidence="3" id="KW-1185">Reference proteome</keyword>
<keyword evidence="1" id="KW-1133">Transmembrane helix</keyword>
<dbReference type="Proteomes" id="UP000191554">
    <property type="component" value="Unassembled WGS sequence"/>
</dbReference>
<dbReference type="Gene3D" id="2.60.40.1630">
    <property type="entry name" value="bacillus anthracis domain"/>
    <property type="match status" value="1"/>
</dbReference>
<sequence>MNKFLYKQAFKNIAVSEDIIQRVVSKSSMYASSAAGSQKKLFRLLMPVAAVLAVSVITVSAAPRLGIDTVFRSFFSQFFGTHITGKQADIIKKYGYSPNKSYTRDGVTLSVDGVIGDSNLLYVKYSVQMDKAYDPNIHSGILSNKLYLGDLKKGVKPVSVTTSSLPESSGATKYNYSAIYSFDGEISSSEKNATLVMTFPDKYQATDIDLSKAYSGHEAAATDSGNVSDLPDNKLNLPLETGYGTILLESVGYSGGSLVLAVDSSGYYKIPSIFLRDKNTLSIYNRNDGFVSLSKDNLEYFPFTITDRKLLGNLEIVMPEEFYLSFPLSLTDNISTFNVKDQHIYTNQDTQIDRLKLSPLSITITGTVPEGRNPGFSSSDCSLVFKDGSVYSAFQGETIISNGETGSFTFNIPFGVPLEIQAANKLVIWPAGAEKPIEIPLS</sequence>
<feature type="transmembrane region" description="Helical" evidence="1">
    <location>
        <begin position="41"/>
        <end position="62"/>
    </location>
</feature>
<keyword evidence="1" id="KW-0472">Membrane</keyword>
<dbReference type="RefSeq" id="WP_080066470.1">
    <property type="nucleotide sequence ID" value="NZ_MZGX01000034.1"/>
</dbReference>
<protein>
    <submittedName>
        <fullName evidence="2">Uncharacterized protein</fullName>
    </submittedName>
</protein>
<dbReference type="STRING" id="48256.CLHUN_40090"/>
<dbReference type="OrthoDB" id="1846086at2"/>
<dbReference type="EMBL" id="MZGX01000034">
    <property type="protein sequence ID" value="OPX42104.1"/>
    <property type="molecule type" value="Genomic_DNA"/>
</dbReference>
<accession>A0A1V4SE60</accession>
<evidence type="ECO:0000256" key="1">
    <source>
        <dbReference type="SAM" id="Phobius"/>
    </source>
</evidence>
<keyword evidence="1" id="KW-0812">Transmembrane</keyword>
<evidence type="ECO:0000313" key="3">
    <source>
        <dbReference type="Proteomes" id="UP000191554"/>
    </source>
</evidence>
<name>A0A1V4SE60_RUMHU</name>
<evidence type="ECO:0000313" key="2">
    <source>
        <dbReference type="EMBL" id="OPX42104.1"/>
    </source>
</evidence>
<comment type="caution">
    <text evidence="2">The sequence shown here is derived from an EMBL/GenBank/DDBJ whole genome shotgun (WGS) entry which is preliminary data.</text>
</comment>
<dbReference type="AlphaFoldDB" id="A0A1V4SE60"/>
<organism evidence="2 3">
    <name type="scientific">Ruminiclostridium hungatei</name>
    <name type="common">Clostridium hungatei</name>
    <dbReference type="NCBI Taxonomy" id="48256"/>
    <lineage>
        <taxon>Bacteria</taxon>
        <taxon>Bacillati</taxon>
        <taxon>Bacillota</taxon>
        <taxon>Clostridia</taxon>
        <taxon>Eubacteriales</taxon>
        <taxon>Oscillospiraceae</taxon>
        <taxon>Ruminiclostridium</taxon>
    </lineage>
</organism>